<reference evidence="2 3" key="2">
    <citation type="submission" date="2018-11" db="EMBL/GenBank/DDBJ databases">
        <authorList>
            <consortium name="Pathogen Informatics"/>
        </authorList>
    </citation>
    <scope>NUCLEOTIDE SEQUENCE [LARGE SCALE GENOMIC DNA]</scope>
</reference>
<dbReference type="PANTHER" id="PTHR22692">
    <property type="entry name" value="MYOSIN VII, XV"/>
    <property type="match status" value="1"/>
</dbReference>
<dbReference type="AlphaFoldDB" id="A0A183HHK1"/>
<dbReference type="EMBL" id="UZAJ01006958">
    <property type="protein sequence ID" value="VDO48676.1"/>
    <property type="molecule type" value="Genomic_DNA"/>
</dbReference>
<evidence type="ECO:0000259" key="1">
    <source>
        <dbReference type="Pfam" id="PF21998"/>
    </source>
</evidence>
<name>A0A183HHK1_9BILA</name>
<feature type="domain" description="Myosin VII FERM" evidence="1">
    <location>
        <begin position="34"/>
        <end position="85"/>
    </location>
</feature>
<dbReference type="Pfam" id="PF21998">
    <property type="entry name" value="FERM_C1_MyoVII"/>
    <property type="match status" value="1"/>
</dbReference>
<dbReference type="InterPro" id="IPR051567">
    <property type="entry name" value="Unconventional_Myosin_ATPase"/>
</dbReference>
<reference evidence="4" key="1">
    <citation type="submission" date="2016-06" db="UniProtKB">
        <authorList>
            <consortium name="WormBaseParasite"/>
        </authorList>
    </citation>
    <scope>IDENTIFICATION</scope>
</reference>
<dbReference type="PANTHER" id="PTHR22692:SF33">
    <property type="entry name" value="MYOSIN"/>
    <property type="match status" value="1"/>
</dbReference>
<dbReference type="Gene3D" id="1.20.80.10">
    <property type="match status" value="1"/>
</dbReference>
<dbReference type="InterPro" id="IPR011993">
    <property type="entry name" value="PH-like_dom_sf"/>
</dbReference>
<proteinExistence type="predicted"/>
<accession>A0A183HHK1</accession>
<dbReference type="InterPro" id="IPR014352">
    <property type="entry name" value="FERM/acyl-CoA-bd_prot_sf"/>
</dbReference>
<dbReference type="Proteomes" id="UP000267606">
    <property type="component" value="Unassembled WGS sequence"/>
</dbReference>
<evidence type="ECO:0000313" key="2">
    <source>
        <dbReference type="EMBL" id="VDO48676.1"/>
    </source>
</evidence>
<keyword evidence="3" id="KW-1185">Reference proteome</keyword>
<organism evidence="4">
    <name type="scientific">Onchocerca flexuosa</name>
    <dbReference type="NCBI Taxonomy" id="387005"/>
    <lineage>
        <taxon>Eukaryota</taxon>
        <taxon>Metazoa</taxon>
        <taxon>Ecdysozoa</taxon>
        <taxon>Nematoda</taxon>
        <taxon>Chromadorea</taxon>
        <taxon>Rhabditida</taxon>
        <taxon>Spirurina</taxon>
        <taxon>Spiruromorpha</taxon>
        <taxon>Filarioidea</taxon>
        <taxon>Onchocercidae</taxon>
        <taxon>Onchocerca</taxon>
    </lineage>
</organism>
<dbReference type="InterPro" id="IPR041793">
    <property type="entry name" value="MyoVII_FERM_C1"/>
</dbReference>
<protein>
    <submittedName>
        <fullName evidence="4">CNH domain-containing protein</fullName>
    </submittedName>
</protein>
<evidence type="ECO:0000313" key="3">
    <source>
        <dbReference type="Proteomes" id="UP000267606"/>
    </source>
</evidence>
<dbReference type="STRING" id="387005.A0A183HHK1"/>
<gene>
    <name evidence="2" type="ORF">OFLC_LOCUS6962</name>
</gene>
<evidence type="ECO:0000313" key="4">
    <source>
        <dbReference type="WBParaSite" id="OFLC_0000696201-mRNA-1"/>
    </source>
</evidence>
<dbReference type="WBParaSite" id="OFLC_0000696201-mRNA-1">
    <property type="protein sequence ID" value="OFLC_0000696201-mRNA-1"/>
    <property type="gene ID" value="OFLC_0000696201"/>
</dbReference>
<dbReference type="Gene3D" id="2.30.29.30">
    <property type="entry name" value="Pleckstrin-homology domain (PH domain)/Phosphotyrosine-binding domain (PTB)"/>
    <property type="match status" value="1"/>
</dbReference>
<sequence length="89" mass="10333">MDFFKQKFQRNNPTTEQVKADVVTFAKHKWPLLFSRYFEAFSYASPSLPDGQLLIAVNWQGVVVIDIQDNIILQLSYPQILRVLSMDIV</sequence>